<feature type="region of interest" description="Disordered" evidence="1">
    <location>
        <begin position="1212"/>
        <end position="1245"/>
    </location>
</feature>
<evidence type="ECO:0000313" key="3">
    <source>
        <dbReference type="Proteomes" id="UP001215151"/>
    </source>
</evidence>
<dbReference type="InterPro" id="IPR041078">
    <property type="entry name" value="Plavaka"/>
</dbReference>
<feature type="region of interest" description="Disordered" evidence="1">
    <location>
        <begin position="64"/>
        <end position="93"/>
    </location>
</feature>
<dbReference type="Pfam" id="PF18759">
    <property type="entry name" value="Plavaka"/>
    <property type="match status" value="1"/>
</dbReference>
<sequence length="1621" mass="180927">MELGAMESAGEEQADEVSQENVAVPQAMDTDASMGLVPEAAAEAPRTRAGRRIRPTWKLRDALPEDVGATLDNPIHEDAEALPSDESGSRSRAGPRLVLLATDYVRTVANTFGLRRFYKRRPHRPPQARTDLEACYAPTANVAAAKKKSRSVAEIIFPFPNISSWRFSWHYTNGYKKTQADRDGMQTLVNRPDFCPADIAGVDFRKLDELVASGACEEAPWSNEREGWRTTSVTIGVPSGKRATQASRREAASAARRVNRHEPAEDTPPIHAIPGQHFTVADFHHKNLCAEIKKTLSSDPAAHDFVYDPHLVELHTPASPTHSEQVYGELYNSPSFVQADLRLQNSAPEPGCSLPRAIAAIMLWSDATVVSQFGNQKVWPAYMYFGNQSKYTRARPTARAAHHIAYFTSLPDRVQDFIRAQHGKSASAPLLTHCRRELFHAQWKCLLDDEFMHAYEHGMIVDCIDGVRRRIYPRIFTYSADYPEKMLVATLRDKGRCPCPHCLVTFEDIDKLGNDEDRNRRSHQVRESAAEQSALVQEAREIIYDSGYVVNSDRVEALLRDHSLVPTINAFSRLQELGFNIQDALVVDQLHEFELGVWKAVFSHLVRILEAAGSDLVNELNERFRQVPPFALDTIRKFANNICEMKQMAARDFEDILQCIIPCFEGLLPDDAHGDAVLTLLYVCAYWHALAKMRMHTDTSLQLLDDATAVLGHDLRHFAGVTCAAYNTRETQAEYEARKRAEARRVAASSATSASVAQDTGRRLRRFNLRTIKMHFLGDYVSCIKKFGTSDSYTTQTGEHEHRRVKARWERTNGVRAGQQVVNIDARESRMHAMAHELSDLGLDIPGLVSHSADVANPSSIPPEHHHHIGSSDKNFIGLREWQSEHPDDPFVETFVPRLKEHLRQRLQGAYPSLANTDVPIIIHHDRIYEHATVNFNYTTYDLRREQDIVHPSMGKSDILVHTPSACDDPPIGYPWSYARVLGIHHTLVHVPGEHDPLRIEFLHVRWFETDTDWTSGSETRRLERISFVPWTSGDAFGFVDPMHVIRACHLVPAFRHGRTAQYLPPNTLYQVPGGDWMYFYVNRFVDRDMFVRHLGCGVGHLDLRAQQVERIICDGFDRNAAIVPSGSDGRVDDSEPTPETDEAQALMDEEVPEIGLDVEVVAICWIRLSAARLGIAVGLITAKSVSIRPDHPFPFFSHLALQATHPVPPFVFPESAMPATPRTHSERDSGSEDEQPRPTKRVSTYKTRSAMEIALANAGTAVGMMGDLFRDFQAILNAGVQANPNSPATALSYRERKYQDLYEHILAIIPTIAQEIAARGPQGGLLVARELEAGRLAIRSADLHGIKKAIITWDQYVPPIVPDAKSTRGFNHPECGRLLCPADHDWSDSEVRQALQNGSRKYPAGARDWPSVLWENETLDQEDLSAGFLRNRRLVMAGRHSLLGPRAAYNSLTGKVSARKPKARIYHIRSISIPFIAYTAVLVHFALSSQETFSDGTTPGTFPYEEFYQSIVRYAEEMMAQEVREDLLAWWTKQVFGIVQDEYSSEDDNADGSDGRPLSIMARMKAQAKLARIAAAAEEAHAAAASASEAAHVLAGLATGAPAAAIPTPISSSSTSPSAV</sequence>
<name>A0AAD7TK52_9APHY</name>
<gene>
    <name evidence="2" type="ORF">ONZ51_g11576</name>
</gene>
<proteinExistence type="predicted"/>
<evidence type="ECO:0000313" key="2">
    <source>
        <dbReference type="EMBL" id="KAJ8457369.1"/>
    </source>
</evidence>
<organism evidence="2 3">
    <name type="scientific">Trametes cubensis</name>
    <dbReference type="NCBI Taxonomy" id="1111947"/>
    <lineage>
        <taxon>Eukaryota</taxon>
        <taxon>Fungi</taxon>
        <taxon>Dikarya</taxon>
        <taxon>Basidiomycota</taxon>
        <taxon>Agaricomycotina</taxon>
        <taxon>Agaricomycetes</taxon>
        <taxon>Polyporales</taxon>
        <taxon>Polyporaceae</taxon>
        <taxon>Trametes</taxon>
    </lineage>
</organism>
<dbReference type="Pfam" id="PF20414">
    <property type="entry name" value="DUF6698"/>
    <property type="match status" value="1"/>
</dbReference>
<comment type="caution">
    <text evidence="2">The sequence shown here is derived from an EMBL/GenBank/DDBJ whole genome shotgun (WGS) entry which is preliminary data.</text>
</comment>
<accession>A0AAD7TK52</accession>
<keyword evidence="3" id="KW-1185">Reference proteome</keyword>
<dbReference type="EMBL" id="JAPEVG010000569">
    <property type="protein sequence ID" value="KAJ8457369.1"/>
    <property type="molecule type" value="Genomic_DNA"/>
</dbReference>
<feature type="compositionally biased region" description="Basic and acidic residues" evidence="1">
    <location>
        <begin position="1224"/>
        <end position="1238"/>
    </location>
</feature>
<feature type="compositionally biased region" description="Low complexity" evidence="1">
    <location>
        <begin position="242"/>
        <end position="256"/>
    </location>
</feature>
<feature type="compositionally biased region" description="Acidic residues" evidence="1">
    <location>
        <begin position="9"/>
        <end position="18"/>
    </location>
</feature>
<dbReference type="Proteomes" id="UP001215151">
    <property type="component" value="Unassembled WGS sequence"/>
</dbReference>
<evidence type="ECO:0000256" key="1">
    <source>
        <dbReference type="SAM" id="MobiDB-lite"/>
    </source>
</evidence>
<reference evidence="2" key="1">
    <citation type="submission" date="2022-11" db="EMBL/GenBank/DDBJ databases">
        <title>Genome Sequence of Cubamyces cubensis.</title>
        <authorList>
            <person name="Buettner E."/>
        </authorList>
    </citation>
    <scope>NUCLEOTIDE SEQUENCE</scope>
    <source>
        <strain evidence="2">MPL-01</strain>
    </source>
</reference>
<feature type="region of interest" description="Disordered" evidence="1">
    <location>
        <begin position="1"/>
        <end position="20"/>
    </location>
</feature>
<protein>
    <submittedName>
        <fullName evidence="2">Uncharacterized protein</fullName>
    </submittedName>
</protein>
<feature type="region of interest" description="Disordered" evidence="1">
    <location>
        <begin position="238"/>
        <end position="271"/>
    </location>
</feature>
<dbReference type="InterPro" id="IPR046521">
    <property type="entry name" value="DUF6698"/>
</dbReference>